<evidence type="ECO:0000313" key="4">
    <source>
        <dbReference type="Proteomes" id="UP000824112"/>
    </source>
</evidence>
<proteinExistence type="predicted"/>
<evidence type="ECO:0000256" key="1">
    <source>
        <dbReference type="SAM" id="SignalP"/>
    </source>
</evidence>
<evidence type="ECO:0000259" key="2">
    <source>
        <dbReference type="Pfam" id="PF10988"/>
    </source>
</evidence>
<evidence type="ECO:0000313" key="3">
    <source>
        <dbReference type="EMBL" id="HIU55796.1"/>
    </source>
</evidence>
<keyword evidence="1" id="KW-0732">Signal</keyword>
<dbReference type="AlphaFoldDB" id="A0A9D1M8T5"/>
<dbReference type="Pfam" id="PF10988">
    <property type="entry name" value="DUF2807"/>
    <property type="match status" value="1"/>
</dbReference>
<reference evidence="3" key="1">
    <citation type="submission" date="2020-10" db="EMBL/GenBank/DDBJ databases">
        <authorList>
            <person name="Gilroy R."/>
        </authorList>
    </citation>
    <scope>NUCLEOTIDE SEQUENCE</scope>
    <source>
        <strain evidence="3">CHK158-818</strain>
    </source>
</reference>
<organism evidence="3 4">
    <name type="scientific">Candidatus Gallibacteroides avistercoris</name>
    <dbReference type="NCBI Taxonomy" id="2840833"/>
    <lineage>
        <taxon>Bacteria</taxon>
        <taxon>Pseudomonadati</taxon>
        <taxon>Bacteroidota</taxon>
        <taxon>Bacteroidia</taxon>
        <taxon>Bacteroidales</taxon>
        <taxon>Bacteroidaceae</taxon>
        <taxon>Bacteroidaceae incertae sedis</taxon>
        <taxon>Candidatus Gallibacteroides</taxon>
    </lineage>
</organism>
<dbReference type="Proteomes" id="UP000824112">
    <property type="component" value="Unassembled WGS sequence"/>
</dbReference>
<protein>
    <submittedName>
        <fullName evidence="3">DUF2807 domain-containing protein</fullName>
    </submittedName>
</protein>
<dbReference type="Gene3D" id="2.160.20.120">
    <property type="match status" value="1"/>
</dbReference>
<feature type="chain" id="PRO_5038498587" evidence="1">
    <location>
        <begin position="23"/>
        <end position="250"/>
    </location>
</feature>
<comment type="caution">
    <text evidence="3">The sequence shown here is derived from an EMBL/GenBank/DDBJ whole genome shotgun (WGS) entry which is preliminary data.</text>
</comment>
<name>A0A9D1M8T5_9BACT</name>
<dbReference type="EMBL" id="DVNA01000188">
    <property type="protein sequence ID" value="HIU55796.1"/>
    <property type="molecule type" value="Genomic_DNA"/>
</dbReference>
<dbReference type="PANTHER" id="PTHR39200:SF1">
    <property type="entry name" value="AUTO-TRANSPORTER ADHESIN HEAD GIN DOMAIN-CONTAINING PROTEIN-RELATED"/>
    <property type="match status" value="1"/>
</dbReference>
<reference evidence="3" key="2">
    <citation type="journal article" date="2021" name="PeerJ">
        <title>Extensive microbial diversity within the chicken gut microbiome revealed by metagenomics and culture.</title>
        <authorList>
            <person name="Gilroy R."/>
            <person name="Ravi A."/>
            <person name="Getino M."/>
            <person name="Pursley I."/>
            <person name="Horton D.L."/>
            <person name="Alikhan N.F."/>
            <person name="Baker D."/>
            <person name="Gharbi K."/>
            <person name="Hall N."/>
            <person name="Watson M."/>
            <person name="Adriaenssens E.M."/>
            <person name="Foster-Nyarko E."/>
            <person name="Jarju S."/>
            <person name="Secka A."/>
            <person name="Antonio M."/>
            <person name="Oren A."/>
            <person name="Chaudhuri R.R."/>
            <person name="La Ragione R."/>
            <person name="Hildebrand F."/>
            <person name="Pallen M.J."/>
        </authorList>
    </citation>
    <scope>NUCLEOTIDE SEQUENCE</scope>
    <source>
        <strain evidence="3">CHK158-818</strain>
    </source>
</reference>
<dbReference type="PANTHER" id="PTHR39200">
    <property type="entry name" value="HYPOTHETICAL EXPORTED PROTEIN"/>
    <property type="match status" value="1"/>
</dbReference>
<gene>
    <name evidence="3" type="ORF">IAB03_08345</name>
</gene>
<dbReference type="InterPro" id="IPR021255">
    <property type="entry name" value="DUF2807"/>
</dbReference>
<feature type="domain" description="Putative auto-transporter adhesin head GIN" evidence="2">
    <location>
        <begin position="43"/>
        <end position="228"/>
    </location>
</feature>
<accession>A0A9D1M8T5</accession>
<sequence>MRKIILSMVVAMSLFGMEQASAQLFQKVEGNNEYVHVTQKVDDFYKVRMYNSFNVVYIQNPDSAGTVNIKVESSVLENLSIKSEDGELSLKLKGLGKKDYGIILVEIYSSSLSRVENDGGGVFESHQPVKATELYLGVSGAGQIKMDSINCDILKAKVALGEGDLLLKGVAHRVDYSVLGGGEIRAHDMKSEEANCAITGNGNIGCHVLKKLSATITGAGNVYYEGNPEISKKGIGKGKVLPIDAKEVVE</sequence>
<feature type="signal peptide" evidence="1">
    <location>
        <begin position="1"/>
        <end position="22"/>
    </location>
</feature>